<keyword evidence="4" id="KW-0547">Nucleotide-binding</keyword>
<protein>
    <submittedName>
        <fullName evidence="8">Apyrase 6</fullName>
    </submittedName>
</protein>
<name>A0AAP0B776_9ASPA</name>
<comment type="caution">
    <text evidence="8">The sequence shown here is derived from an EMBL/GenBank/DDBJ whole genome shotgun (WGS) entry which is preliminary data.</text>
</comment>
<evidence type="ECO:0000313" key="9">
    <source>
        <dbReference type="Proteomes" id="UP001418222"/>
    </source>
</evidence>
<evidence type="ECO:0000256" key="2">
    <source>
        <dbReference type="ARBA" id="ARBA00022801"/>
    </source>
</evidence>
<dbReference type="Pfam" id="PF01150">
    <property type="entry name" value="GDA1_CD39"/>
    <property type="match status" value="1"/>
</dbReference>
<organism evidence="8 9">
    <name type="scientific">Platanthera zijinensis</name>
    <dbReference type="NCBI Taxonomy" id="2320716"/>
    <lineage>
        <taxon>Eukaryota</taxon>
        <taxon>Viridiplantae</taxon>
        <taxon>Streptophyta</taxon>
        <taxon>Embryophyta</taxon>
        <taxon>Tracheophyta</taxon>
        <taxon>Spermatophyta</taxon>
        <taxon>Magnoliopsida</taxon>
        <taxon>Liliopsida</taxon>
        <taxon>Asparagales</taxon>
        <taxon>Orchidaceae</taxon>
        <taxon>Orchidoideae</taxon>
        <taxon>Orchideae</taxon>
        <taxon>Orchidinae</taxon>
        <taxon>Platanthera</taxon>
    </lineage>
</organism>
<feature type="transmembrane region" description="Helical" evidence="7">
    <location>
        <begin position="36"/>
        <end position="56"/>
    </location>
</feature>
<evidence type="ECO:0000256" key="3">
    <source>
        <dbReference type="PIRSR" id="PIRSR600407-1"/>
    </source>
</evidence>
<evidence type="ECO:0000256" key="4">
    <source>
        <dbReference type="PIRSR" id="PIRSR600407-2"/>
    </source>
</evidence>
<dbReference type="Proteomes" id="UP001418222">
    <property type="component" value="Unassembled WGS sequence"/>
</dbReference>
<keyword evidence="7" id="KW-0472">Membrane</keyword>
<evidence type="ECO:0000256" key="1">
    <source>
        <dbReference type="ARBA" id="ARBA00009283"/>
    </source>
</evidence>
<dbReference type="InterPro" id="IPR000407">
    <property type="entry name" value="GDA1_CD39_NTPase"/>
</dbReference>
<dbReference type="GO" id="GO:0016020">
    <property type="term" value="C:membrane"/>
    <property type="evidence" value="ECO:0007669"/>
    <property type="project" value="TreeGrafter"/>
</dbReference>
<gene>
    <name evidence="8" type="primary">APY6</name>
    <name evidence="8" type="ORF">KSP39_PZI017065</name>
</gene>
<sequence>MDPTARIPRRASSPPRFIFSRTPFSPLNPKQYHPNLRIFLSAASAISLFLYLALALNRINSPRFGIIIDAGSTGSRLHVYAYTISPETRLPVIDQASTSEMKVRPGLSSYSGDPAGAGASLLELLDFGKGKIPKDRWGDTEIRLMATAGLRMLDDGVREMILESCRRVLKSSGLRFLDDWASVISGSTEGVFAWVAANYALGMLGADPTETTGIIELGGASAQITFVTGEALPSEFLHVVKFGGNTYNLYSNSFLRLGQNAAHDTIQESLSLRGLKSSGEESTASRVYTDPCSPKGYSHSVPPTSASFPTAGSSSEHHSIAYARGNFSECKSAAVMLLQKEKDRCLYQQCHLGSNYVPNLQGKFLATENFFFTSKFFGLGPMPILSDFESAGRLFCEEDWKKLKSKYQTLDDEDFTRYCFSSAYIVALLHDSLGIAMTDKRLWYSNQVGSVHLDWALGAFIMKSMEQMGWRASIIHVNSPTLRGVIVLSSLLIFFAWLILRMRKPQLKTIYDLEKGHYIVTKVGR</sequence>
<keyword evidence="7" id="KW-0812">Transmembrane</keyword>
<reference evidence="8 9" key="1">
    <citation type="journal article" date="2022" name="Nat. Plants">
        <title>Genomes of leafy and leafless Platanthera orchids illuminate the evolution of mycoheterotrophy.</title>
        <authorList>
            <person name="Li M.H."/>
            <person name="Liu K.W."/>
            <person name="Li Z."/>
            <person name="Lu H.C."/>
            <person name="Ye Q.L."/>
            <person name="Zhang D."/>
            <person name="Wang J.Y."/>
            <person name="Li Y.F."/>
            <person name="Zhong Z.M."/>
            <person name="Liu X."/>
            <person name="Yu X."/>
            <person name="Liu D.K."/>
            <person name="Tu X.D."/>
            <person name="Liu B."/>
            <person name="Hao Y."/>
            <person name="Liao X.Y."/>
            <person name="Jiang Y.T."/>
            <person name="Sun W.H."/>
            <person name="Chen J."/>
            <person name="Chen Y.Q."/>
            <person name="Ai Y."/>
            <person name="Zhai J.W."/>
            <person name="Wu S.S."/>
            <person name="Zhou Z."/>
            <person name="Hsiao Y.Y."/>
            <person name="Wu W.L."/>
            <person name="Chen Y.Y."/>
            <person name="Lin Y.F."/>
            <person name="Hsu J.L."/>
            <person name="Li C.Y."/>
            <person name="Wang Z.W."/>
            <person name="Zhao X."/>
            <person name="Zhong W.Y."/>
            <person name="Ma X.K."/>
            <person name="Ma L."/>
            <person name="Huang J."/>
            <person name="Chen G.Z."/>
            <person name="Huang M.Z."/>
            <person name="Huang L."/>
            <person name="Peng D.H."/>
            <person name="Luo Y.B."/>
            <person name="Zou S.Q."/>
            <person name="Chen S.P."/>
            <person name="Lan S."/>
            <person name="Tsai W.C."/>
            <person name="Van de Peer Y."/>
            <person name="Liu Z.J."/>
        </authorList>
    </citation>
    <scope>NUCLEOTIDE SEQUENCE [LARGE SCALE GENOMIC DNA]</scope>
    <source>
        <strain evidence="8">Lor287</strain>
    </source>
</reference>
<evidence type="ECO:0000256" key="6">
    <source>
        <dbReference type="SAM" id="MobiDB-lite"/>
    </source>
</evidence>
<dbReference type="GO" id="GO:0005524">
    <property type="term" value="F:ATP binding"/>
    <property type="evidence" value="ECO:0007669"/>
    <property type="project" value="UniProtKB-KW"/>
</dbReference>
<dbReference type="Gene3D" id="3.30.420.40">
    <property type="match status" value="1"/>
</dbReference>
<proteinExistence type="inferred from homology"/>
<dbReference type="Gene3D" id="3.30.420.150">
    <property type="entry name" value="Exopolyphosphatase. Domain 2"/>
    <property type="match status" value="1"/>
</dbReference>
<dbReference type="EMBL" id="JBBWWQ010000014">
    <property type="protein sequence ID" value="KAK8930747.1"/>
    <property type="molecule type" value="Genomic_DNA"/>
</dbReference>
<dbReference type="PANTHER" id="PTHR11782">
    <property type="entry name" value="ADENOSINE/GUANOSINE DIPHOSPHATASE"/>
    <property type="match status" value="1"/>
</dbReference>
<keyword evidence="4" id="KW-0067">ATP-binding</keyword>
<evidence type="ECO:0000313" key="8">
    <source>
        <dbReference type="EMBL" id="KAK8930747.1"/>
    </source>
</evidence>
<feature type="compositionally biased region" description="Polar residues" evidence="6">
    <location>
        <begin position="301"/>
        <end position="312"/>
    </location>
</feature>
<evidence type="ECO:0000256" key="5">
    <source>
        <dbReference type="RuleBase" id="RU003833"/>
    </source>
</evidence>
<keyword evidence="7" id="KW-1133">Transmembrane helix</keyword>
<dbReference type="GO" id="GO:0009134">
    <property type="term" value="P:nucleoside diphosphate catabolic process"/>
    <property type="evidence" value="ECO:0007669"/>
    <property type="project" value="TreeGrafter"/>
</dbReference>
<comment type="similarity">
    <text evidence="1 5">Belongs to the GDA1/CD39 NTPase family.</text>
</comment>
<accession>A0AAP0B776</accession>
<keyword evidence="9" id="KW-1185">Reference proteome</keyword>
<feature type="transmembrane region" description="Helical" evidence="7">
    <location>
        <begin position="482"/>
        <end position="500"/>
    </location>
</feature>
<feature type="region of interest" description="Disordered" evidence="6">
    <location>
        <begin position="293"/>
        <end position="312"/>
    </location>
</feature>
<dbReference type="AlphaFoldDB" id="A0AAP0B776"/>
<dbReference type="GO" id="GO:0017110">
    <property type="term" value="F:nucleoside diphosphate phosphatase activity"/>
    <property type="evidence" value="ECO:0007669"/>
    <property type="project" value="TreeGrafter"/>
</dbReference>
<dbReference type="PANTHER" id="PTHR11782:SF3">
    <property type="entry name" value="APYRASE 6-RELATED"/>
    <property type="match status" value="1"/>
</dbReference>
<evidence type="ECO:0000256" key="7">
    <source>
        <dbReference type="SAM" id="Phobius"/>
    </source>
</evidence>
<feature type="active site" description="Proton acceptor" evidence="3">
    <location>
        <position position="189"/>
    </location>
</feature>
<keyword evidence="2 5" id="KW-0378">Hydrolase</keyword>
<feature type="binding site" evidence="4">
    <location>
        <begin position="219"/>
        <end position="223"/>
    </location>
    <ligand>
        <name>ATP</name>
        <dbReference type="ChEBI" id="CHEBI:30616"/>
    </ligand>
</feature>
<dbReference type="PROSITE" id="PS01238">
    <property type="entry name" value="GDA1_CD39_NTPASE"/>
    <property type="match status" value="1"/>
</dbReference>